<evidence type="ECO:0000313" key="2">
    <source>
        <dbReference type="EMBL" id="GGD41028.1"/>
    </source>
</evidence>
<dbReference type="InterPro" id="IPR046947">
    <property type="entry name" value="LytR-like"/>
</dbReference>
<proteinExistence type="predicted"/>
<dbReference type="RefSeq" id="WP_188763638.1">
    <property type="nucleotide sequence ID" value="NZ_BMKK01000001.1"/>
</dbReference>
<dbReference type="Pfam" id="PF04397">
    <property type="entry name" value="LytTR"/>
    <property type="match status" value="1"/>
</dbReference>
<protein>
    <recommendedName>
        <fullName evidence="1">HTH LytTR-type domain-containing protein</fullName>
    </recommendedName>
</protein>
<dbReference type="GO" id="GO:0000156">
    <property type="term" value="F:phosphorelay response regulator activity"/>
    <property type="evidence" value="ECO:0007669"/>
    <property type="project" value="InterPro"/>
</dbReference>
<dbReference type="AlphaFoldDB" id="A0A916YFA0"/>
<organism evidence="2 3">
    <name type="scientific">Emticicia aquatilis</name>
    <dbReference type="NCBI Taxonomy" id="1537369"/>
    <lineage>
        <taxon>Bacteria</taxon>
        <taxon>Pseudomonadati</taxon>
        <taxon>Bacteroidota</taxon>
        <taxon>Cytophagia</taxon>
        <taxon>Cytophagales</taxon>
        <taxon>Leadbetterellaceae</taxon>
        <taxon>Emticicia</taxon>
    </lineage>
</organism>
<dbReference type="SMART" id="SM00850">
    <property type="entry name" value="LytTR"/>
    <property type="match status" value="1"/>
</dbReference>
<reference evidence="2" key="2">
    <citation type="submission" date="2020-09" db="EMBL/GenBank/DDBJ databases">
        <authorList>
            <person name="Sun Q."/>
            <person name="Zhou Y."/>
        </authorList>
    </citation>
    <scope>NUCLEOTIDE SEQUENCE</scope>
    <source>
        <strain evidence="2">CGMCC 1.15958</strain>
    </source>
</reference>
<dbReference type="PANTHER" id="PTHR37299:SF1">
    <property type="entry name" value="STAGE 0 SPORULATION PROTEIN A HOMOLOG"/>
    <property type="match status" value="1"/>
</dbReference>
<name>A0A916YFA0_9BACT</name>
<dbReference type="Proteomes" id="UP000609064">
    <property type="component" value="Unassembled WGS sequence"/>
</dbReference>
<evidence type="ECO:0000313" key="3">
    <source>
        <dbReference type="Proteomes" id="UP000609064"/>
    </source>
</evidence>
<gene>
    <name evidence="2" type="ORF">GCM10011514_01390</name>
</gene>
<dbReference type="InterPro" id="IPR007492">
    <property type="entry name" value="LytTR_DNA-bd_dom"/>
</dbReference>
<keyword evidence="3" id="KW-1185">Reference proteome</keyword>
<reference evidence="2" key="1">
    <citation type="journal article" date="2014" name="Int. J. Syst. Evol. Microbiol.">
        <title>Complete genome sequence of Corynebacterium casei LMG S-19264T (=DSM 44701T), isolated from a smear-ripened cheese.</title>
        <authorList>
            <consortium name="US DOE Joint Genome Institute (JGI-PGF)"/>
            <person name="Walter F."/>
            <person name="Albersmeier A."/>
            <person name="Kalinowski J."/>
            <person name="Ruckert C."/>
        </authorList>
    </citation>
    <scope>NUCLEOTIDE SEQUENCE</scope>
    <source>
        <strain evidence="2">CGMCC 1.15958</strain>
    </source>
</reference>
<evidence type="ECO:0000259" key="1">
    <source>
        <dbReference type="PROSITE" id="PS50930"/>
    </source>
</evidence>
<dbReference type="PROSITE" id="PS50930">
    <property type="entry name" value="HTH_LYTTR"/>
    <property type="match status" value="1"/>
</dbReference>
<dbReference type="Gene3D" id="2.40.50.1020">
    <property type="entry name" value="LytTr DNA-binding domain"/>
    <property type="match status" value="1"/>
</dbReference>
<accession>A0A916YFA0</accession>
<dbReference type="GO" id="GO:0003677">
    <property type="term" value="F:DNA binding"/>
    <property type="evidence" value="ECO:0007669"/>
    <property type="project" value="InterPro"/>
</dbReference>
<sequence length="106" mass="12476">MENVISIGGRKKVSPSEVVYFEADVNYTRVHFENGEKLLVSTNLKVIEERFAECKYFFRPNRSFFINLHYVEFEASYSILRIKDQESVLVSRRKKPLLINALDKIN</sequence>
<dbReference type="EMBL" id="BMKK01000001">
    <property type="protein sequence ID" value="GGD41028.1"/>
    <property type="molecule type" value="Genomic_DNA"/>
</dbReference>
<dbReference type="PANTHER" id="PTHR37299">
    <property type="entry name" value="TRANSCRIPTIONAL REGULATOR-RELATED"/>
    <property type="match status" value="1"/>
</dbReference>
<comment type="caution">
    <text evidence="2">The sequence shown here is derived from an EMBL/GenBank/DDBJ whole genome shotgun (WGS) entry which is preliminary data.</text>
</comment>
<feature type="domain" description="HTH LytTR-type" evidence="1">
    <location>
        <begin position="3"/>
        <end position="104"/>
    </location>
</feature>